<dbReference type="Pfam" id="PF00512">
    <property type="entry name" value="HisKA"/>
    <property type="match status" value="1"/>
</dbReference>
<dbReference type="Gene3D" id="3.30.565.10">
    <property type="entry name" value="Histidine kinase-like ATPase, C-terminal domain"/>
    <property type="match status" value="1"/>
</dbReference>
<dbReference type="InterPro" id="IPR036097">
    <property type="entry name" value="HisK_dim/P_sf"/>
</dbReference>
<evidence type="ECO:0000256" key="2">
    <source>
        <dbReference type="ARBA" id="ARBA00012438"/>
    </source>
</evidence>
<feature type="transmembrane region" description="Helical" evidence="4">
    <location>
        <begin position="76"/>
        <end position="96"/>
    </location>
</feature>
<keyword evidence="7" id="KW-1185">Reference proteome</keyword>
<dbReference type="InterPro" id="IPR003594">
    <property type="entry name" value="HATPase_dom"/>
</dbReference>
<keyword evidence="4" id="KW-0472">Membrane</keyword>
<dbReference type="OrthoDB" id="9815750at2"/>
<reference evidence="6 7" key="1">
    <citation type="submission" date="2019-01" db="EMBL/GenBank/DDBJ databases">
        <title>Pseudolysobacter antarctica gen. nov., sp. nov., isolated from Fildes Peninsula, Antarctica.</title>
        <authorList>
            <person name="Wei Z."/>
            <person name="Peng F."/>
        </authorList>
    </citation>
    <scope>NUCLEOTIDE SEQUENCE [LARGE SCALE GENOMIC DNA]</scope>
    <source>
        <strain evidence="6 7">AQ6-296</strain>
    </source>
</reference>
<dbReference type="Pfam" id="PF25323">
    <property type="entry name" value="6TM_PilS"/>
    <property type="match status" value="1"/>
</dbReference>
<evidence type="ECO:0000313" key="6">
    <source>
        <dbReference type="EMBL" id="QBB72544.1"/>
    </source>
</evidence>
<feature type="transmembrane region" description="Helical" evidence="4">
    <location>
        <begin position="154"/>
        <end position="172"/>
    </location>
</feature>
<dbReference type="GO" id="GO:0000155">
    <property type="term" value="F:phosphorelay sensor kinase activity"/>
    <property type="evidence" value="ECO:0007669"/>
    <property type="project" value="InterPro"/>
</dbReference>
<dbReference type="SUPFAM" id="SSF47384">
    <property type="entry name" value="Homodimeric domain of signal transducing histidine kinase"/>
    <property type="match status" value="1"/>
</dbReference>
<dbReference type="AlphaFoldDB" id="A0A411HPY0"/>
<dbReference type="Gene3D" id="1.10.287.130">
    <property type="match status" value="1"/>
</dbReference>
<proteinExistence type="predicted"/>
<protein>
    <recommendedName>
        <fullName evidence="2">histidine kinase</fullName>
        <ecNumber evidence="2">2.7.13.3</ecNumber>
    </recommendedName>
</protein>
<dbReference type="InterPro" id="IPR003661">
    <property type="entry name" value="HisK_dim/P_dom"/>
</dbReference>
<dbReference type="InterPro" id="IPR004358">
    <property type="entry name" value="Sig_transdc_His_kin-like_C"/>
</dbReference>
<dbReference type="CDD" id="cd00075">
    <property type="entry name" value="HATPase"/>
    <property type="match status" value="1"/>
</dbReference>
<dbReference type="PANTHER" id="PTHR43065:SF52">
    <property type="entry name" value="SENSOR PROTEIN KINASE PILS"/>
    <property type="match status" value="1"/>
</dbReference>
<keyword evidence="6" id="KW-0418">Kinase</keyword>
<dbReference type="SMART" id="SM00388">
    <property type="entry name" value="HisKA"/>
    <property type="match status" value="1"/>
</dbReference>
<dbReference type="PRINTS" id="PR00344">
    <property type="entry name" value="BCTRLSENSOR"/>
</dbReference>
<evidence type="ECO:0000256" key="3">
    <source>
        <dbReference type="ARBA" id="ARBA00022553"/>
    </source>
</evidence>
<dbReference type="EMBL" id="CP035704">
    <property type="protein sequence ID" value="QBB72544.1"/>
    <property type="molecule type" value="Genomic_DNA"/>
</dbReference>
<dbReference type="Gene3D" id="3.30.450.20">
    <property type="entry name" value="PAS domain"/>
    <property type="match status" value="1"/>
</dbReference>
<dbReference type="PROSITE" id="PS50109">
    <property type="entry name" value="HIS_KIN"/>
    <property type="match status" value="1"/>
</dbReference>
<dbReference type="Proteomes" id="UP000291562">
    <property type="component" value="Chromosome"/>
</dbReference>
<dbReference type="PANTHER" id="PTHR43065">
    <property type="entry name" value="SENSOR HISTIDINE KINASE"/>
    <property type="match status" value="1"/>
</dbReference>
<dbReference type="SMART" id="SM00387">
    <property type="entry name" value="HATPase_c"/>
    <property type="match status" value="1"/>
</dbReference>
<comment type="catalytic activity">
    <reaction evidence="1">
        <text>ATP + protein L-histidine = ADP + protein N-phospho-L-histidine.</text>
        <dbReference type="EC" id="2.7.13.3"/>
    </reaction>
</comment>
<dbReference type="CDD" id="cd00082">
    <property type="entry name" value="HisKA"/>
    <property type="match status" value="1"/>
</dbReference>
<feature type="transmembrane region" description="Helical" evidence="4">
    <location>
        <begin position="102"/>
        <end position="120"/>
    </location>
</feature>
<feature type="transmembrane region" description="Helical" evidence="4">
    <location>
        <begin position="51"/>
        <end position="69"/>
    </location>
</feature>
<keyword evidence="3" id="KW-0597">Phosphoprotein</keyword>
<evidence type="ECO:0000313" key="7">
    <source>
        <dbReference type="Proteomes" id="UP000291562"/>
    </source>
</evidence>
<keyword evidence="4" id="KW-1133">Transmembrane helix</keyword>
<evidence type="ECO:0000256" key="4">
    <source>
        <dbReference type="SAM" id="Phobius"/>
    </source>
</evidence>
<feature type="transmembrane region" description="Helical" evidence="4">
    <location>
        <begin position="21"/>
        <end position="39"/>
    </location>
</feature>
<keyword evidence="4" id="KW-0812">Transmembrane</keyword>
<dbReference type="EC" id="2.7.13.3" evidence="2"/>
<evidence type="ECO:0000256" key="1">
    <source>
        <dbReference type="ARBA" id="ARBA00000085"/>
    </source>
</evidence>
<sequence length="528" mass="58269">MFIAANEGDGEPHRELYALHLFRILQACIIIGLTFSPLVTKQIEFTDPWLARVNAVAYILLTLIAFSYVRRKSQPMFWIVTSAMLIDIVACSLMLLSLSDPINSIAMLLMVNIGASAVLLTPRMAFFFAAVASMCVLAQNIYKFLEGSEHNPLELGLIGLGYFATALLSGILGKQMRATQQLATQRGLDLANLALINELIIRRIKTGVLVVDAENRVHRMNEAARNWLGAPKPGVQELAKLSVELATRLRHWRQGQKNTSQPITAEDGSERIPRFTRLTPQDDNGAVLVFLDDNALLSRRAEELTLASLGRLSASIAHEIRNPLAAIQHAAQLLAESEELAITDQHLVGIVINHCGRLNQIIEHVRQLARREPSRPEPIELNRWVQEFITDYSTNHVLGSDQLRATPSPQPVNALIDPQQLQQVLWNLVQNALRYGRMPEQNASVSISARRGGPNVAPIIEIIDRGPGIPSSVATRIFEPFYTTHELGTGLGLYLAREMCESNQATLDYVARAGGGSCFRITLSPAPG</sequence>
<feature type="domain" description="Histidine kinase" evidence="5">
    <location>
        <begin position="315"/>
        <end position="527"/>
    </location>
</feature>
<dbReference type="InterPro" id="IPR005467">
    <property type="entry name" value="His_kinase_dom"/>
</dbReference>
<dbReference type="Pfam" id="PF02518">
    <property type="entry name" value="HATPase_c"/>
    <property type="match status" value="1"/>
</dbReference>
<organism evidence="6 7">
    <name type="scientific">Pseudolysobacter antarcticus</name>
    <dbReference type="NCBI Taxonomy" id="2511995"/>
    <lineage>
        <taxon>Bacteria</taxon>
        <taxon>Pseudomonadati</taxon>
        <taxon>Pseudomonadota</taxon>
        <taxon>Gammaproteobacteria</taxon>
        <taxon>Lysobacterales</taxon>
        <taxon>Rhodanobacteraceae</taxon>
        <taxon>Pseudolysobacter</taxon>
    </lineage>
</organism>
<gene>
    <name evidence="6" type="ORF">ELE36_03900</name>
</gene>
<dbReference type="KEGG" id="xbc:ELE36_03900"/>
<name>A0A411HPY0_9GAMM</name>
<dbReference type="SUPFAM" id="SSF55874">
    <property type="entry name" value="ATPase domain of HSP90 chaperone/DNA topoisomerase II/histidine kinase"/>
    <property type="match status" value="1"/>
</dbReference>
<dbReference type="InterPro" id="IPR036890">
    <property type="entry name" value="HATPase_C_sf"/>
</dbReference>
<keyword evidence="6" id="KW-0808">Transferase</keyword>
<accession>A0A411HPY0</accession>
<evidence type="ECO:0000259" key="5">
    <source>
        <dbReference type="PROSITE" id="PS50109"/>
    </source>
</evidence>